<sequence length="112" mass="11497">MKIRSLTALLISGLIFTNCILLPGEEKKSGMESILLGLGGGSSGNSSKLKPGATIDLNNDGILADSNGDGISDGINLNGNDFPSLVLLDTNGDGIPDAVDQNGMVFQTTTFL</sequence>
<dbReference type="InterPro" id="IPR028974">
    <property type="entry name" value="TSP_type-3_rpt"/>
</dbReference>
<dbReference type="RefSeq" id="WP_002978129.1">
    <property type="nucleotide sequence ID" value="NZ_AOGY02000024.1"/>
</dbReference>
<proteinExistence type="predicted"/>
<dbReference type="Proteomes" id="UP000012227">
    <property type="component" value="Unassembled WGS sequence"/>
</dbReference>
<dbReference type="STRING" id="1218591.LEP1GSC199_0197"/>
<comment type="caution">
    <text evidence="1">The sequence shown here is derived from an EMBL/GenBank/DDBJ whole genome shotgun (WGS) entry which is preliminary data.</text>
</comment>
<name>N1W3P6_9LEPT</name>
<dbReference type="EMBL" id="AOGY02000024">
    <property type="protein sequence ID" value="EMY70879.1"/>
    <property type="molecule type" value="Genomic_DNA"/>
</dbReference>
<evidence type="ECO:0000313" key="2">
    <source>
        <dbReference type="Proteomes" id="UP000012227"/>
    </source>
</evidence>
<dbReference type="SUPFAM" id="SSF103647">
    <property type="entry name" value="TSP type-3 repeat"/>
    <property type="match status" value="1"/>
</dbReference>
<dbReference type="AlphaFoldDB" id="N1W3P6"/>
<reference evidence="1 2" key="1">
    <citation type="submission" date="2013-03" db="EMBL/GenBank/DDBJ databases">
        <authorList>
            <person name="Harkins D.M."/>
            <person name="Durkin A.S."/>
            <person name="Brinkac L.M."/>
            <person name="Haft D.H."/>
            <person name="Selengut J.D."/>
            <person name="Sanka R."/>
            <person name="DePew J."/>
            <person name="Purushe J."/>
            <person name="Galloway R.L."/>
            <person name="Vinetz J.M."/>
            <person name="Sutton G.G."/>
            <person name="Nierman W.C."/>
            <person name="Fouts D.E."/>
        </authorList>
    </citation>
    <scope>NUCLEOTIDE SEQUENCE [LARGE SCALE GENOMIC DNA]</scope>
    <source>
        <strain evidence="1 2">Waz Holland</strain>
    </source>
</reference>
<dbReference type="GO" id="GO:0005509">
    <property type="term" value="F:calcium ion binding"/>
    <property type="evidence" value="ECO:0007669"/>
    <property type="project" value="InterPro"/>
</dbReference>
<accession>N1W3P6</accession>
<evidence type="ECO:0000313" key="1">
    <source>
        <dbReference type="EMBL" id="EMY70879.1"/>
    </source>
</evidence>
<gene>
    <name evidence="1" type="ORF">LEP1GSC199_0197</name>
</gene>
<organism evidence="1 2">
    <name type="scientific">Leptospira vanthielii serovar Holland str. Waz Holland = ATCC 700522</name>
    <dbReference type="NCBI Taxonomy" id="1218591"/>
    <lineage>
        <taxon>Bacteria</taxon>
        <taxon>Pseudomonadati</taxon>
        <taxon>Spirochaetota</taxon>
        <taxon>Spirochaetia</taxon>
        <taxon>Leptospirales</taxon>
        <taxon>Leptospiraceae</taxon>
        <taxon>Leptospira</taxon>
    </lineage>
</organism>
<protein>
    <submittedName>
        <fullName evidence="1">Uncharacterized protein</fullName>
    </submittedName>
</protein>